<keyword evidence="2" id="KW-1185">Reference proteome</keyword>
<evidence type="ECO:0000313" key="1">
    <source>
        <dbReference type="EMBL" id="KAI4334705.1"/>
    </source>
</evidence>
<protein>
    <submittedName>
        <fullName evidence="1">Uncharacterized protein</fullName>
    </submittedName>
</protein>
<comment type="caution">
    <text evidence="1">The sequence shown here is derived from an EMBL/GenBank/DDBJ whole genome shotgun (WGS) entry which is preliminary data.</text>
</comment>
<sequence length="194" mass="21220">MLTGGFFVPSSQDIVPSSPSATVAPPPPSGVPATLSSSSSDTTTVPASSDLMGRGLRITQPFVHLRDYVTHTAWTLSPSPTSPACSLLPDKEPIFFHEAIWDPRWRDAMNLELAALEQNQTWTMEPLPPRKKALGCKWVYRIKHRSDGTVEHFKARLVILGNHQVEGVNYTETFSLVAKMVTVRLVLAVAATKG</sequence>
<evidence type="ECO:0000313" key="2">
    <source>
        <dbReference type="Proteomes" id="UP000828941"/>
    </source>
</evidence>
<name>A0ACB9NE46_BAUVA</name>
<dbReference type="Proteomes" id="UP000828941">
    <property type="component" value="Chromosome 6"/>
</dbReference>
<organism evidence="1 2">
    <name type="scientific">Bauhinia variegata</name>
    <name type="common">Purple orchid tree</name>
    <name type="synonym">Phanera variegata</name>
    <dbReference type="NCBI Taxonomy" id="167791"/>
    <lineage>
        <taxon>Eukaryota</taxon>
        <taxon>Viridiplantae</taxon>
        <taxon>Streptophyta</taxon>
        <taxon>Embryophyta</taxon>
        <taxon>Tracheophyta</taxon>
        <taxon>Spermatophyta</taxon>
        <taxon>Magnoliopsida</taxon>
        <taxon>eudicotyledons</taxon>
        <taxon>Gunneridae</taxon>
        <taxon>Pentapetalae</taxon>
        <taxon>rosids</taxon>
        <taxon>fabids</taxon>
        <taxon>Fabales</taxon>
        <taxon>Fabaceae</taxon>
        <taxon>Cercidoideae</taxon>
        <taxon>Cercideae</taxon>
        <taxon>Bauhiniinae</taxon>
        <taxon>Bauhinia</taxon>
    </lineage>
</organism>
<dbReference type="EMBL" id="CM039431">
    <property type="protein sequence ID" value="KAI4334705.1"/>
    <property type="molecule type" value="Genomic_DNA"/>
</dbReference>
<reference evidence="1 2" key="1">
    <citation type="journal article" date="2022" name="DNA Res.">
        <title>Chromosomal-level genome assembly of the orchid tree Bauhinia variegata (Leguminosae; Cercidoideae) supports the allotetraploid origin hypothesis of Bauhinia.</title>
        <authorList>
            <person name="Zhong Y."/>
            <person name="Chen Y."/>
            <person name="Zheng D."/>
            <person name="Pang J."/>
            <person name="Liu Y."/>
            <person name="Luo S."/>
            <person name="Meng S."/>
            <person name="Qian L."/>
            <person name="Wei D."/>
            <person name="Dai S."/>
            <person name="Zhou R."/>
        </authorList>
    </citation>
    <scope>NUCLEOTIDE SEQUENCE [LARGE SCALE GENOMIC DNA]</scope>
    <source>
        <strain evidence="1">BV-YZ2020</strain>
    </source>
</reference>
<accession>A0ACB9NE46</accession>
<proteinExistence type="predicted"/>
<gene>
    <name evidence="1" type="ORF">L6164_013419</name>
</gene>